<gene>
    <name evidence="1" type="ORF">TCEL_01441</name>
</gene>
<organism evidence="1 2">
    <name type="scientific">Thermobrachium celere DSM 8682</name>
    <dbReference type="NCBI Taxonomy" id="941824"/>
    <lineage>
        <taxon>Bacteria</taxon>
        <taxon>Bacillati</taxon>
        <taxon>Bacillota</taxon>
        <taxon>Clostridia</taxon>
        <taxon>Eubacteriales</taxon>
        <taxon>Clostridiaceae</taxon>
        <taxon>Thermobrachium</taxon>
    </lineage>
</organism>
<dbReference type="EC" id="3.1.4.1" evidence="1"/>
<dbReference type="SUPFAM" id="SSF53649">
    <property type="entry name" value="Alkaline phosphatase-like"/>
    <property type="match status" value="1"/>
</dbReference>
<reference evidence="1" key="1">
    <citation type="submission" date="2013-03" db="EMBL/GenBank/DDBJ databases">
        <title>Draft genome sequence of the hydrogen-ethanol-producing anaerobic alkalithermophilic Caloramator celere.</title>
        <authorList>
            <person name="Ciranna A."/>
            <person name="Larjo A."/>
            <person name="Kivisto A."/>
            <person name="Santala V."/>
            <person name="Roos C."/>
            <person name="Karp M."/>
        </authorList>
    </citation>
    <scope>NUCLEOTIDE SEQUENCE [LARGE SCALE GENOMIC DNA]</scope>
    <source>
        <strain evidence="1">DSM 8682</strain>
    </source>
</reference>
<dbReference type="InterPro" id="IPR002591">
    <property type="entry name" value="Phosphodiest/P_Trfase"/>
</dbReference>
<dbReference type="EMBL" id="CAVN010000088">
    <property type="protein sequence ID" value="CDF57527.1"/>
    <property type="molecule type" value="Genomic_DNA"/>
</dbReference>
<protein>
    <submittedName>
        <fullName evidence="1">Alkaline phosphodiesterase I / Nucleotide pyrophosphatase</fullName>
        <ecNumber evidence="1">3.1.4.1</ecNumber>
        <ecNumber evidence="1">3.6.1.9</ecNumber>
    </submittedName>
</protein>
<proteinExistence type="predicted"/>
<dbReference type="RefSeq" id="WP_018660761.1">
    <property type="nucleotide sequence ID" value="NZ_HF952018.1"/>
</dbReference>
<evidence type="ECO:0000313" key="2">
    <source>
        <dbReference type="Proteomes" id="UP000014923"/>
    </source>
</evidence>
<dbReference type="InterPro" id="IPR017850">
    <property type="entry name" value="Alkaline_phosphatase_core_sf"/>
</dbReference>
<dbReference type="PANTHER" id="PTHR10151">
    <property type="entry name" value="ECTONUCLEOTIDE PYROPHOSPHATASE/PHOSPHODIESTERASE"/>
    <property type="match status" value="1"/>
</dbReference>
<dbReference type="CDD" id="cd16018">
    <property type="entry name" value="Enpp"/>
    <property type="match status" value="1"/>
</dbReference>
<dbReference type="HOGENOM" id="CLU_017594_0_0_9"/>
<dbReference type="Pfam" id="PF01663">
    <property type="entry name" value="Phosphodiest"/>
    <property type="match status" value="1"/>
</dbReference>
<dbReference type="GO" id="GO:0047429">
    <property type="term" value="F:nucleoside triphosphate diphosphatase activity"/>
    <property type="evidence" value="ECO:0007669"/>
    <property type="project" value="UniProtKB-EC"/>
</dbReference>
<accession>R7RMZ6</accession>
<dbReference type="PANTHER" id="PTHR10151:SF120">
    <property type="entry name" value="BIS(5'-ADENOSYL)-TRIPHOSPHATASE"/>
    <property type="match status" value="1"/>
</dbReference>
<sequence length="390" mass="45260">MNKKLIIISFDALCKDDLNQIYNLPTFKHILNNSVYSLDVEPVYPTLTYPNHASIITGKMPNEHGIVNNTKIQPNRSSPDWFWYRSDIKCDTLYDIAKQNGLTTCALLWPTTGEAKIDYNMPEIFANRPWQNQIIVSLFAGSKLYQLKLFRSFSYLLDGIKQPNLDDFVTECTLYTLKNKKPDLMFVHFTDLDTQKHIYGTKSTQVKEALLRHEERLKRIFECAQDLEYKIAILGDHGSLDVHSTISINSYFKDNGLLNQIYFKSCDGSAYIYLRREGSSSIKNKIFYALEEFKKYTDSIEYIFTQDNSTKLGFDKRALFMLEPSFGYCFTDKYIENYIAISKYKAVHGQLPHKHKTLFCVFDKNTSKTDLKSIKITQIKGILENLLNIK</sequence>
<name>R7RMZ6_9CLOT</name>
<evidence type="ECO:0000313" key="1">
    <source>
        <dbReference type="EMBL" id="CDF57527.1"/>
    </source>
</evidence>
<dbReference type="eggNOG" id="COG1524">
    <property type="taxonomic scope" value="Bacteria"/>
</dbReference>
<comment type="caution">
    <text evidence="1">The sequence shown here is derived from an EMBL/GenBank/DDBJ whole genome shotgun (WGS) entry which is preliminary data.</text>
</comment>
<dbReference type="Proteomes" id="UP000014923">
    <property type="component" value="Unassembled WGS sequence"/>
</dbReference>
<dbReference type="Gene3D" id="3.40.720.10">
    <property type="entry name" value="Alkaline Phosphatase, subunit A"/>
    <property type="match status" value="1"/>
</dbReference>
<dbReference type="GO" id="GO:0004528">
    <property type="term" value="F:phosphodiesterase I activity"/>
    <property type="evidence" value="ECO:0007669"/>
    <property type="project" value="UniProtKB-EC"/>
</dbReference>
<keyword evidence="2" id="KW-1185">Reference proteome</keyword>
<dbReference type="AlphaFoldDB" id="R7RMZ6"/>
<dbReference type="EC" id="3.6.1.9" evidence="1"/>
<keyword evidence="1" id="KW-0378">Hydrolase</keyword>